<feature type="region of interest" description="Disordered" evidence="1">
    <location>
        <begin position="1"/>
        <end position="76"/>
    </location>
</feature>
<protein>
    <submittedName>
        <fullName evidence="2">Uncharacterized protein</fullName>
    </submittedName>
</protein>
<keyword evidence="3" id="KW-1185">Reference proteome</keyword>
<organism evidence="2 3">
    <name type="scientific">Streptomonospora halophila</name>
    <dbReference type="NCBI Taxonomy" id="427369"/>
    <lineage>
        <taxon>Bacteria</taxon>
        <taxon>Bacillati</taxon>
        <taxon>Actinomycetota</taxon>
        <taxon>Actinomycetes</taxon>
        <taxon>Streptosporangiales</taxon>
        <taxon>Nocardiopsidaceae</taxon>
        <taxon>Streptomonospora</taxon>
    </lineage>
</organism>
<evidence type="ECO:0000313" key="3">
    <source>
        <dbReference type="Proteomes" id="UP001499993"/>
    </source>
</evidence>
<feature type="compositionally biased region" description="Basic and acidic residues" evidence="1">
    <location>
        <begin position="43"/>
        <end position="76"/>
    </location>
</feature>
<evidence type="ECO:0000313" key="2">
    <source>
        <dbReference type="EMBL" id="GAA4952439.1"/>
    </source>
</evidence>
<comment type="caution">
    <text evidence="2">The sequence shown here is derived from an EMBL/GenBank/DDBJ whole genome shotgun (WGS) entry which is preliminary data.</text>
</comment>
<dbReference type="EMBL" id="BAABIK010000027">
    <property type="protein sequence ID" value="GAA4952439.1"/>
    <property type="molecule type" value="Genomic_DNA"/>
</dbReference>
<accession>A0ABP9GSQ1</accession>
<sequence length="76" mass="8352">MRGADSPRSASPIGPAPTRLPRIALPLPTENSFDGQHAPARGNGKDTARRDVPRGWARDRRGREKRGLERGWKGRG</sequence>
<reference evidence="3" key="1">
    <citation type="journal article" date="2019" name="Int. J. Syst. Evol. Microbiol.">
        <title>The Global Catalogue of Microorganisms (GCM) 10K type strain sequencing project: providing services to taxonomists for standard genome sequencing and annotation.</title>
        <authorList>
            <consortium name="The Broad Institute Genomics Platform"/>
            <consortium name="The Broad Institute Genome Sequencing Center for Infectious Disease"/>
            <person name="Wu L."/>
            <person name="Ma J."/>
        </authorList>
    </citation>
    <scope>NUCLEOTIDE SEQUENCE [LARGE SCALE GENOMIC DNA]</scope>
    <source>
        <strain evidence="3">JCM 18123</strain>
    </source>
</reference>
<name>A0ABP9GSQ1_9ACTN</name>
<dbReference type="Proteomes" id="UP001499993">
    <property type="component" value="Unassembled WGS sequence"/>
</dbReference>
<proteinExistence type="predicted"/>
<gene>
    <name evidence="2" type="ORF">GCM10023224_41500</name>
</gene>
<evidence type="ECO:0000256" key="1">
    <source>
        <dbReference type="SAM" id="MobiDB-lite"/>
    </source>
</evidence>